<keyword evidence="2" id="KW-0547">Nucleotide-binding</keyword>
<dbReference type="Proteomes" id="UP000295678">
    <property type="component" value="Unassembled WGS sequence"/>
</dbReference>
<feature type="binding site" evidence="2">
    <location>
        <position position="74"/>
    </location>
    <ligand>
        <name>Mg(2+)</name>
        <dbReference type="ChEBI" id="CHEBI:18420"/>
        <label>3</label>
    </ligand>
</feature>
<feature type="domain" description="PurM-like C-terminal" evidence="4">
    <location>
        <begin position="151"/>
        <end position="308"/>
    </location>
</feature>
<feature type="binding site" evidence="2">
    <location>
        <position position="46"/>
    </location>
    <ligand>
        <name>Mg(2+)</name>
        <dbReference type="ChEBI" id="CHEBI:18420"/>
        <label>1</label>
    </ligand>
</feature>
<feature type="binding site" evidence="2">
    <location>
        <position position="219"/>
    </location>
    <ligand>
        <name>Mg(2+)</name>
        <dbReference type="ChEBI" id="CHEBI:18420"/>
        <label>5</label>
    </ligand>
</feature>
<keyword evidence="2 5" id="KW-0418">Kinase</keyword>
<feature type="binding site" evidence="2">
    <location>
        <position position="29"/>
    </location>
    <ligand>
        <name>Mg(2+)</name>
        <dbReference type="ChEBI" id="CHEBI:18420"/>
        <label>3</label>
    </ligand>
</feature>
<comment type="pathway">
    <text evidence="2">Cofactor biosynthesis; thiamine diphosphate biosynthesis; thiamine diphosphate from thiamine phosphate: step 1/1.</text>
</comment>
<feature type="binding site" evidence="2">
    <location>
        <begin position="121"/>
        <end position="122"/>
    </location>
    <ligand>
        <name>ATP</name>
        <dbReference type="ChEBI" id="CHEBI:30616"/>
    </ligand>
</feature>
<dbReference type="AlphaFoldDB" id="A0A4V2UZM1"/>
<feature type="binding site" evidence="2">
    <location>
        <position position="268"/>
    </location>
    <ligand>
        <name>substrate</name>
    </ligand>
</feature>
<comment type="caution">
    <text evidence="5">The sequence shown here is derived from an EMBL/GenBank/DDBJ whole genome shotgun (WGS) entry which is preliminary data.</text>
</comment>
<dbReference type="Gene3D" id="3.90.650.10">
    <property type="entry name" value="PurM-like C-terminal domain"/>
    <property type="match status" value="1"/>
</dbReference>
<dbReference type="SUPFAM" id="SSF56042">
    <property type="entry name" value="PurM C-terminal domain-like"/>
    <property type="match status" value="1"/>
</dbReference>
<dbReference type="OrthoDB" id="9802811at2"/>
<feature type="binding site" evidence="2">
    <location>
        <position position="325"/>
    </location>
    <ligand>
        <name>substrate</name>
    </ligand>
</feature>
<evidence type="ECO:0000259" key="3">
    <source>
        <dbReference type="Pfam" id="PF00586"/>
    </source>
</evidence>
<dbReference type="EMBL" id="SMAK01000004">
    <property type="protein sequence ID" value="TCT11488.1"/>
    <property type="molecule type" value="Genomic_DNA"/>
</dbReference>
<dbReference type="PANTHER" id="PTHR30270">
    <property type="entry name" value="THIAMINE-MONOPHOSPHATE KINASE"/>
    <property type="match status" value="1"/>
</dbReference>
<keyword evidence="2" id="KW-0808">Transferase</keyword>
<feature type="binding site" evidence="2">
    <location>
        <position position="218"/>
    </location>
    <ligand>
        <name>ATP</name>
        <dbReference type="ChEBI" id="CHEBI:30616"/>
    </ligand>
</feature>
<comment type="catalytic activity">
    <reaction evidence="2">
        <text>thiamine phosphate + ATP = thiamine diphosphate + ADP</text>
        <dbReference type="Rhea" id="RHEA:15913"/>
        <dbReference type="ChEBI" id="CHEBI:30616"/>
        <dbReference type="ChEBI" id="CHEBI:37575"/>
        <dbReference type="ChEBI" id="CHEBI:58937"/>
        <dbReference type="ChEBI" id="CHEBI:456216"/>
        <dbReference type="EC" id="2.7.4.16"/>
    </reaction>
</comment>
<dbReference type="GO" id="GO:0000287">
    <property type="term" value="F:magnesium ion binding"/>
    <property type="evidence" value="ECO:0007669"/>
    <property type="project" value="UniProtKB-UniRule"/>
</dbReference>
<dbReference type="NCBIfam" id="TIGR01379">
    <property type="entry name" value="thiL"/>
    <property type="match status" value="1"/>
</dbReference>
<feature type="binding site" evidence="2">
    <location>
        <position position="74"/>
    </location>
    <ligand>
        <name>Mg(2+)</name>
        <dbReference type="ChEBI" id="CHEBI:18420"/>
        <label>2</label>
    </ligand>
</feature>
<accession>A0A4V2UZM1</accession>
<dbReference type="InterPro" id="IPR036921">
    <property type="entry name" value="PurM-like_N_sf"/>
</dbReference>
<dbReference type="InterPro" id="IPR006283">
    <property type="entry name" value="ThiL-like"/>
</dbReference>
<dbReference type="HAMAP" id="MF_02128">
    <property type="entry name" value="TMP_kinase"/>
    <property type="match status" value="1"/>
</dbReference>
<proteinExistence type="inferred from homology"/>
<evidence type="ECO:0000313" key="6">
    <source>
        <dbReference type="Proteomes" id="UP000295678"/>
    </source>
</evidence>
<comment type="similarity">
    <text evidence="2">Belongs to the thiamine-monophosphate kinase family.</text>
</comment>
<keyword evidence="2" id="KW-0067">ATP-binding</keyword>
<dbReference type="GO" id="GO:0009229">
    <property type="term" value="P:thiamine diphosphate biosynthetic process"/>
    <property type="evidence" value="ECO:0007669"/>
    <property type="project" value="UniProtKB-UniRule"/>
</dbReference>
<evidence type="ECO:0000256" key="2">
    <source>
        <dbReference type="HAMAP-Rule" id="MF_02128"/>
    </source>
</evidence>
<feature type="binding site" evidence="2">
    <location>
        <position position="74"/>
    </location>
    <ligand>
        <name>Mg(2+)</name>
        <dbReference type="ChEBI" id="CHEBI:18420"/>
        <label>4</label>
    </ligand>
</feature>
<feature type="binding site" evidence="2">
    <location>
        <position position="44"/>
    </location>
    <ligand>
        <name>Mg(2+)</name>
        <dbReference type="ChEBI" id="CHEBI:18420"/>
        <label>4</label>
    </ligand>
</feature>
<name>A0A4V2UZM1_9HYPH</name>
<feature type="binding site" evidence="2">
    <location>
        <position position="216"/>
    </location>
    <ligand>
        <name>Mg(2+)</name>
        <dbReference type="ChEBI" id="CHEBI:18420"/>
        <label>3</label>
    </ligand>
</feature>
<dbReference type="Pfam" id="PF00586">
    <property type="entry name" value="AIRS"/>
    <property type="match status" value="1"/>
</dbReference>
<comment type="miscellaneous">
    <text evidence="2">Reaction mechanism of ThiL seems to utilize a direct, inline transfer of the gamma-phosphate of ATP to TMP rather than a phosphorylated enzyme intermediate.</text>
</comment>
<protein>
    <recommendedName>
        <fullName evidence="2">Thiamine-monophosphate kinase</fullName>
        <shortName evidence="2">TMP kinase</shortName>
        <shortName evidence="2">Thiamine-phosphate kinase</shortName>
        <ecNumber evidence="2">2.7.4.16</ecNumber>
    </recommendedName>
</protein>
<dbReference type="InterPro" id="IPR010918">
    <property type="entry name" value="PurM-like_C_dom"/>
</dbReference>
<sequence>MSSLDEHGLIARHFRPLATAAGAHRLLDDAASYAPPRDLDLVLTKDGIAEGVHFPAGEAADLVARKALRVNLSDLAAKGARPVGYLVLLGLPDDWSEAWIAGFAAGLAADQHEYAVELYGGDTIRSGRLVISITAFGTVPPGGMVRRSGAQPGDRLYVSGTIGDGALGLRAATGDPHLHGLVGEADRIFLADRYRLPRPRMALAEAVRRFASAALDVSDGLAGDLDKLCTASGVTAEVAADRVPLSAAAAACVAADRSMLDLCLTGGDDYEILAAVPSRSAPDFESAAMAAGVPVSCIGDVRAGAGPARFVDVAGQELRLVSRSFSHVRTDDPLR</sequence>
<keyword evidence="6" id="KW-1185">Reference proteome</keyword>
<keyword evidence="2" id="KW-0479">Metal-binding</keyword>
<feature type="binding site" evidence="2">
    <location>
        <position position="29"/>
    </location>
    <ligand>
        <name>Mg(2+)</name>
        <dbReference type="ChEBI" id="CHEBI:18420"/>
        <label>4</label>
    </ligand>
</feature>
<reference evidence="5 6" key="1">
    <citation type="submission" date="2019-03" db="EMBL/GenBank/DDBJ databases">
        <title>Genomic Encyclopedia of Type Strains, Phase IV (KMG-IV): sequencing the most valuable type-strain genomes for metagenomic binning, comparative biology and taxonomic classification.</title>
        <authorList>
            <person name="Goeker M."/>
        </authorList>
    </citation>
    <scope>NUCLEOTIDE SEQUENCE [LARGE SCALE GENOMIC DNA]</scope>
    <source>
        <strain evidence="5 6">DSM 19345</strain>
    </source>
</reference>
<dbReference type="UniPathway" id="UPA00060">
    <property type="reaction ID" value="UER00142"/>
</dbReference>
<comment type="caution">
    <text evidence="2">Lacks conserved residue(s) required for the propagation of feature annotation.</text>
</comment>
<dbReference type="RefSeq" id="WP_132806237.1">
    <property type="nucleotide sequence ID" value="NZ_SMAK01000004.1"/>
</dbReference>
<dbReference type="CDD" id="cd02194">
    <property type="entry name" value="ThiL"/>
    <property type="match status" value="1"/>
</dbReference>
<dbReference type="Pfam" id="PF02769">
    <property type="entry name" value="AIRS_C"/>
    <property type="match status" value="1"/>
</dbReference>
<gene>
    <name evidence="2" type="primary">thiL</name>
    <name evidence="5" type="ORF">EDC22_104251</name>
</gene>
<feature type="binding site" evidence="2">
    <location>
        <position position="53"/>
    </location>
    <ligand>
        <name>substrate</name>
    </ligand>
</feature>
<keyword evidence="2" id="KW-0460">Magnesium</keyword>
<keyword evidence="1 2" id="KW-0784">Thiamine biosynthesis</keyword>
<feature type="binding site" evidence="2">
    <location>
        <position position="122"/>
    </location>
    <ligand>
        <name>Mg(2+)</name>
        <dbReference type="ChEBI" id="CHEBI:18420"/>
        <label>1</label>
    </ligand>
</feature>
<dbReference type="EC" id="2.7.4.16" evidence="2"/>
<dbReference type="Gene3D" id="3.30.1330.10">
    <property type="entry name" value="PurM-like, N-terminal domain"/>
    <property type="match status" value="1"/>
</dbReference>
<organism evidence="5 6">
    <name type="scientific">Tepidamorphus gemmatus</name>
    <dbReference type="NCBI Taxonomy" id="747076"/>
    <lineage>
        <taxon>Bacteria</taxon>
        <taxon>Pseudomonadati</taxon>
        <taxon>Pseudomonadota</taxon>
        <taxon>Alphaproteobacteria</taxon>
        <taxon>Hyphomicrobiales</taxon>
        <taxon>Tepidamorphaceae</taxon>
        <taxon>Tepidamorphus</taxon>
    </lineage>
</organism>
<dbReference type="GO" id="GO:0005524">
    <property type="term" value="F:ATP binding"/>
    <property type="evidence" value="ECO:0007669"/>
    <property type="project" value="UniProtKB-UniRule"/>
</dbReference>
<evidence type="ECO:0000313" key="5">
    <source>
        <dbReference type="EMBL" id="TCT11488.1"/>
    </source>
</evidence>
<dbReference type="PIRSF" id="PIRSF005303">
    <property type="entry name" value="Thiam_monoph_kin"/>
    <property type="match status" value="1"/>
</dbReference>
<evidence type="ECO:0000256" key="1">
    <source>
        <dbReference type="ARBA" id="ARBA00022977"/>
    </source>
</evidence>
<dbReference type="InterPro" id="IPR016188">
    <property type="entry name" value="PurM-like_N"/>
</dbReference>
<dbReference type="GO" id="GO:0009228">
    <property type="term" value="P:thiamine biosynthetic process"/>
    <property type="evidence" value="ECO:0007669"/>
    <property type="project" value="UniProtKB-KW"/>
</dbReference>
<dbReference type="SUPFAM" id="SSF55326">
    <property type="entry name" value="PurM N-terminal domain-like"/>
    <property type="match status" value="1"/>
</dbReference>
<comment type="function">
    <text evidence="2">Catalyzes the ATP-dependent phosphorylation of thiamine-monophosphate (TMP) to form thiamine-pyrophosphate (TPP), the active form of vitamin B1.</text>
</comment>
<feature type="binding site" evidence="2">
    <location>
        <position position="46"/>
    </location>
    <ligand>
        <name>Mg(2+)</name>
        <dbReference type="ChEBI" id="CHEBI:18420"/>
        <label>2</label>
    </ligand>
</feature>
<dbReference type="GO" id="GO:0009030">
    <property type="term" value="F:thiamine-phosphate kinase activity"/>
    <property type="evidence" value="ECO:0007669"/>
    <property type="project" value="UniProtKB-UniRule"/>
</dbReference>
<feature type="domain" description="PurM-like N-terminal" evidence="3">
    <location>
        <begin position="28"/>
        <end position="139"/>
    </location>
</feature>
<evidence type="ECO:0000259" key="4">
    <source>
        <dbReference type="Pfam" id="PF02769"/>
    </source>
</evidence>
<feature type="binding site" evidence="2">
    <location>
        <position position="147"/>
    </location>
    <ligand>
        <name>ATP</name>
        <dbReference type="ChEBI" id="CHEBI:30616"/>
    </ligand>
</feature>
<dbReference type="InterPro" id="IPR036676">
    <property type="entry name" value="PurM-like_C_sf"/>
</dbReference>
<dbReference type="PANTHER" id="PTHR30270:SF0">
    <property type="entry name" value="THIAMINE-MONOPHOSPHATE KINASE"/>
    <property type="match status" value="1"/>
</dbReference>